<accession>A0A7J7KHE3</accession>
<comment type="caution">
    <text evidence="3">The sequence shown here is derived from an EMBL/GenBank/DDBJ whole genome shotgun (WGS) entry which is preliminary data.</text>
</comment>
<feature type="chain" id="PRO_5029743686" evidence="2">
    <location>
        <begin position="22"/>
        <end position="337"/>
    </location>
</feature>
<organism evidence="3 4">
    <name type="scientific">Bugula neritina</name>
    <name type="common">Brown bryozoan</name>
    <name type="synonym">Sertularia neritina</name>
    <dbReference type="NCBI Taxonomy" id="10212"/>
    <lineage>
        <taxon>Eukaryota</taxon>
        <taxon>Metazoa</taxon>
        <taxon>Spiralia</taxon>
        <taxon>Lophotrochozoa</taxon>
        <taxon>Bryozoa</taxon>
        <taxon>Gymnolaemata</taxon>
        <taxon>Cheilostomatida</taxon>
        <taxon>Flustrina</taxon>
        <taxon>Buguloidea</taxon>
        <taxon>Bugulidae</taxon>
        <taxon>Bugula</taxon>
    </lineage>
</organism>
<dbReference type="AlphaFoldDB" id="A0A7J7KHE3"/>
<keyword evidence="2" id="KW-0732">Signal</keyword>
<evidence type="ECO:0000256" key="1">
    <source>
        <dbReference type="SAM" id="MobiDB-lite"/>
    </source>
</evidence>
<proteinExistence type="predicted"/>
<feature type="region of interest" description="Disordered" evidence="1">
    <location>
        <begin position="213"/>
        <end position="303"/>
    </location>
</feature>
<evidence type="ECO:0000256" key="2">
    <source>
        <dbReference type="SAM" id="SignalP"/>
    </source>
</evidence>
<name>A0A7J7KHE3_BUGNE</name>
<keyword evidence="4" id="KW-1185">Reference proteome</keyword>
<protein>
    <submittedName>
        <fullName evidence="3">Uncharacterized protein</fullName>
    </submittedName>
</protein>
<feature type="signal peptide" evidence="2">
    <location>
        <begin position="1"/>
        <end position="21"/>
    </location>
</feature>
<dbReference type="Proteomes" id="UP000593567">
    <property type="component" value="Unassembled WGS sequence"/>
</dbReference>
<dbReference type="EMBL" id="VXIV02000489">
    <property type="protein sequence ID" value="KAF6037989.1"/>
    <property type="molecule type" value="Genomic_DNA"/>
</dbReference>
<sequence length="337" mass="37474">MSLVVVSRWLHLSITLRMGSCTCNRNAWLPLRSNYQMRHVITEFNKLRGCPAPPPLLLVDEPTSTKKERALAKKRLKQQQQQQKKQKPSNGHVSMKTVEKAKTDAPETVKPVTVGKKSAKTANHENKVKVELKVTVAKDAKKEEELAAARLEKALMKKEAQQGDWVTVLSNKDKKAKQAQSVSNMAEQLAEESRQAIIEEARRLTEKAEAAKLLSSQQVKEKKEAVKSNSKDSNNKAPKPSKEAKSKTVQTSSTEAKPVSDAASNVPVTSGVVAKEPSSSNDSKVKVTEPGSKSEEQLSLEKNLEDAMQPAFNEFGDWEEAKPMKMKNVKKRARREK</sequence>
<feature type="compositionally biased region" description="Basic and acidic residues" evidence="1">
    <location>
        <begin position="283"/>
        <end position="296"/>
    </location>
</feature>
<reference evidence="3" key="1">
    <citation type="submission" date="2020-06" db="EMBL/GenBank/DDBJ databases">
        <title>Draft genome of Bugula neritina, a colonial animal packing powerful symbionts and potential medicines.</title>
        <authorList>
            <person name="Rayko M."/>
        </authorList>
    </citation>
    <scope>NUCLEOTIDE SEQUENCE [LARGE SCALE GENOMIC DNA]</scope>
    <source>
        <strain evidence="3">Kwan_BN1</strain>
    </source>
</reference>
<feature type="compositionally biased region" description="Basic and acidic residues" evidence="1">
    <location>
        <begin position="219"/>
        <end position="246"/>
    </location>
</feature>
<evidence type="ECO:0000313" key="3">
    <source>
        <dbReference type="EMBL" id="KAF6037989.1"/>
    </source>
</evidence>
<feature type="compositionally biased region" description="Basic and acidic residues" evidence="1">
    <location>
        <begin position="97"/>
        <end position="107"/>
    </location>
</feature>
<gene>
    <name evidence="3" type="ORF">EB796_003701</name>
</gene>
<evidence type="ECO:0000313" key="4">
    <source>
        <dbReference type="Proteomes" id="UP000593567"/>
    </source>
</evidence>
<feature type="region of interest" description="Disordered" evidence="1">
    <location>
        <begin position="171"/>
        <end position="191"/>
    </location>
</feature>
<feature type="region of interest" description="Disordered" evidence="1">
    <location>
        <begin position="52"/>
        <end position="121"/>
    </location>
</feature>